<dbReference type="SUPFAM" id="SSF49785">
    <property type="entry name" value="Galactose-binding domain-like"/>
    <property type="match status" value="1"/>
</dbReference>
<proteinExistence type="predicted"/>
<dbReference type="EMBL" id="FTNI01000012">
    <property type="protein sequence ID" value="SIR65860.1"/>
    <property type="molecule type" value="Genomic_DNA"/>
</dbReference>
<dbReference type="AlphaFoldDB" id="A0A1N7CQL8"/>
<evidence type="ECO:0000256" key="1">
    <source>
        <dbReference type="SAM" id="SignalP"/>
    </source>
</evidence>
<keyword evidence="3" id="KW-1185">Reference proteome</keyword>
<evidence type="ECO:0000313" key="3">
    <source>
        <dbReference type="Proteomes" id="UP000186096"/>
    </source>
</evidence>
<dbReference type="InterPro" id="IPR006311">
    <property type="entry name" value="TAT_signal"/>
</dbReference>
<sequence length="195" mass="20590">MNRLRHLLPAGFAAGALVAAMALAAPAATAAQAASGRANVVTALDYNSTGWTYRQVPATTQVPGFAERGFDDSSWPQGQAGFGTTNGTCSWNNQTDVRTQWAVGTDILVRHWLHLPRDAQAVRIQGTVDNDAQVYFNGHLVQSVKSGKCAAGAIDVVVPAADLDCCNLLAVRGHDAGVAAYLNLRVTYVKPGQSR</sequence>
<dbReference type="RefSeq" id="WP_076436207.1">
    <property type="nucleotide sequence ID" value="NZ_FTNI01000012.1"/>
</dbReference>
<feature type="chain" id="PRO_5039361378" evidence="1">
    <location>
        <begin position="25"/>
        <end position="195"/>
    </location>
</feature>
<protein>
    <submittedName>
        <fullName evidence="2">Uncharacterized protein</fullName>
    </submittedName>
</protein>
<keyword evidence="1" id="KW-0732">Signal</keyword>
<dbReference type="InterPro" id="IPR008979">
    <property type="entry name" value="Galactose-bd-like_sf"/>
</dbReference>
<name>A0A1N7CQL8_9ACTN</name>
<dbReference type="PROSITE" id="PS51318">
    <property type="entry name" value="TAT"/>
    <property type="match status" value="1"/>
</dbReference>
<organism evidence="2 3">
    <name type="scientific">Microbispora rosea</name>
    <dbReference type="NCBI Taxonomy" id="58117"/>
    <lineage>
        <taxon>Bacteria</taxon>
        <taxon>Bacillati</taxon>
        <taxon>Actinomycetota</taxon>
        <taxon>Actinomycetes</taxon>
        <taxon>Streptosporangiales</taxon>
        <taxon>Streptosporangiaceae</taxon>
        <taxon>Microbispora</taxon>
    </lineage>
</organism>
<gene>
    <name evidence="2" type="ORF">SAMN05421833_112145</name>
</gene>
<feature type="signal peptide" evidence="1">
    <location>
        <begin position="1"/>
        <end position="24"/>
    </location>
</feature>
<accession>A0A1N7CQL8</accession>
<reference evidence="3" key="1">
    <citation type="submission" date="2017-01" db="EMBL/GenBank/DDBJ databases">
        <authorList>
            <person name="Varghese N."/>
            <person name="Submissions S."/>
        </authorList>
    </citation>
    <scope>NUCLEOTIDE SEQUENCE [LARGE SCALE GENOMIC DNA]</scope>
    <source>
        <strain evidence="3">ATCC 12950</strain>
    </source>
</reference>
<dbReference type="OrthoDB" id="3531489at2"/>
<dbReference type="Gene3D" id="2.60.120.260">
    <property type="entry name" value="Galactose-binding domain-like"/>
    <property type="match status" value="1"/>
</dbReference>
<dbReference type="STRING" id="58117.SAMN05421833_112145"/>
<dbReference type="Proteomes" id="UP000186096">
    <property type="component" value="Unassembled WGS sequence"/>
</dbReference>
<evidence type="ECO:0000313" key="2">
    <source>
        <dbReference type="EMBL" id="SIR65860.1"/>
    </source>
</evidence>